<evidence type="ECO:0000313" key="2">
    <source>
        <dbReference type="EMBL" id="NDV38743.1"/>
    </source>
</evidence>
<protein>
    <recommendedName>
        <fullName evidence="3">Translocon-associated protein subunit beta</fullName>
    </recommendedName>
</protein>
<dbReference type="EMBL" id="GIBP01009774">
    <property type="protein sequence ID" value="NDV38743.1"/>
    <property type="molecule type" value="Transcribed_RNA"/>
</dbReference>
<dbReference type="AlphaFoldDB" id="A0A6B2LNZ5"/>
<sequence>MIVTLTVFNVGSESAFDVHLTDLWPELDITIGTDTAKWDRIPAGSNFTHTYIIVPDRSGDFKGRRAVVQYSDAKGVIHETASNEPYGIRVYELNEVDKRGGSRLSEWVGFFLLVLIVVGLPAARYTQIKNNYVGGVAIDDPVKKKKNQ</sequence>
<keyword evidence="1" id="KW-0472">Membrane</keyword>
<name>A0A6B2LNZ5_9EUKA</name>
<reference evidence="2" key="1">
    <citation type="journal article" date="2020" name="J. Eukaryot. Microbiol.">
        <title>De novo Sequencing, Assembly and Annotation of the Transcriptome for the Free-Living Testate Amoeba Arcella intermedia.</title>
        <authorList>
            <person name="Ribeiro G.M."/>
            <person name="Porfirio-Sousa A.L."/>
            <person name="Maurer-Alcala X.X."/>
            <person name="Katz L.A."/>
            <person name="Lahr D.J.G."/>
        </authorList>
    </citation>
    <scope>NUCLEOTIDE SEQUENCE</scope>
</reference>
<dbReference type="GO" id="GO:0005783">
    <property type="term" value="C:endoplasmic reticulum"/>
    <property type="evidence" value="ECO:0007669"/>
    <property type="project" value="TreeGrafter"/>
</dbReference>
<dbReference type="PANTHER" id="PTHR12861">
    <property type="entry name" value="TRANSLOCON-ASSOCIATED PROTEIN, BETA SUBUNIT PRECURSOR TRAP-BETA SIGNAL SEQUENCE RECEPTOR BETA SUBUNIT"/>
    <property type="match status" value="1"/>
</dbReference>
<proteinExistence type="predicted"/>
<keyword evidence="1" id="KW-1133">Transmembrane helix</keyword>
<dbReference type="PANTHER" id="PTHR12861:SF3">
    <property type="entry name" value="TRANSLOCON-ASSOCIATED PROTEIN SUBUNIT BETA"/>
    <property type="match status" value="1"/>
</dbReference>
<keyword evidence="1" id="KW-0812">Transmembrane</keyword>
<dbReference type="Pfam" id="PF05753">
    <property type="entry name" value="TRAP_beta"/>
    <property type="match status" value="1"/>
</dbReference>
<organism evidence="2">
    <name type="scientific">Arcella intermedia</name>
    <dbReference type="NCBI Taxonomy" id="1963864"/>
    <lineage>
        <taxon>Eukaryota</taxon>
        <taxon>Amoebozoa</taxon>
        <taxon>Tubulinea</taxon>
        <taxon>Elardia</taxon>
        <taxon>Arcellinida</taxon>
        <taxon>Sphaerothecina</taxon>
        <taxon>Arcellidae</taxon>
        <taxon>Arcella</taxon>
    </lineage>
</organism>
<accession>A0A6B2LNZ5</accession>
<evidence type="ECO:0000256" key="1">
    <source>
        <dbReference type="SAM" id="Phobius"/>
    </source>
</evidence>
<feature type="transmembrane region" description="Helical" evidence="1">
    <location>
        <begin position="107"/>
        <end position="125"/>
    </location>
</feature>
<evidence type="ECO:0008006" key="3">
    <source>
        <dbReference type="Google" id="ProtNLM"/>
    </source>
</evidence>